<evidence type="ECO:0000313" key="2">
    <source>
        <dbReference type="EMBL" id="MFF5199912.1"/>
    </source>
</evidence>
<gene>
    <name evidence="2" type="ORF">ACFY3B_09905</name>
</gene>
<keyword evidence="1" id="KW-0862">Zinc</keyword>
<name>A0ABW6VSK5_9ACTN</name>
<dbReference type="Pfam" id="PF02585">
    <property type="entry name" value="PIG-L"/>
    <property type="match status" value="1"/>
</dbReference>
<dbReference type="PANTHER" id="PTHR12993">
    <property type="entry name" value="N-ACETYLGLUCOSAMINYL-PHOSPHATIDYLINOSITOL DE-N-ACETYLASE-RELATED"/>
    <property type="match status" value="1"/>
</dbReference>
<dbReference type="EMBL" id="JBIAZM010000003">
    <property type="protein sequence ID" value="MFF5199912.1"/>
    <property type="molecule type" value="Genomic_DNA"/>
</dbReference>
<protein>
    <submittedName>
        <fullName evidence="2">PIG-L family deacetylase</fullName>
    </submittedName>
</protein>
<dbReference type="Proteomes" id="UP001602287">
    <property type="component" value="Unassembled WGS sequence"/>
</dbReference>
<evidence type="ECO:0000256" key="1">
    <source>
        <dbReference type="ARBA" id="ARBA00022833"/>
    </source>
</evidence>
<organism evidence="2 3">
    <name type="scientific">Micromonospora parva</name>
    <dbReference type="NCBI Taxonomy" id="1464048"/>
    <lineage>
        <taxon>Bacteria</taxon>
        <taxon>Bacillati</taxon>
        <taxon>Actinomycetota</taxon>
        <taxon>Actinomycetes</taxon>
        <taxon>Micromonosporales</taxon>
        <taxon>Micromonosporaceae</taxon>
        <taxon>Micromonospora</taxon>
    </lineage>
</organism>
<dbReference type="InterPro" id="IPR003737">
    <property type="entry name" value="GlcNAc_PI_deacetylase-related"/>
</dbReference>
<dbReference type="SUPFAM" id="SSF102588">
    <property type="entry name" value="LmbE-like"/>
    <property type="match status" value="1"/>
</dbReference>
<accession>A0ABW6VSK5</accession>
<dbReference type="PANTHER" id="PTHR12993:SF26">
    <property type="entry name" value="1D-MYO-INOSITOL 2-ACETAMIDO-2-DEOXY-ALPHA-D-GLUCOPYRANOSIDE DEACETYLASE"/>
    <property type="match status" value="1"/>
</dbReference>
<sequence length="662" mass="70476">MTSDSQLSGSPRSMAIVAHQDDDLYFMNPLLVNQLRHSQLHVTVCLTAGEADGRNAPAGSEAHAALPVNFEGFAAARFNGLRRAYGEMVLGDRDAKWRRDAVTVAPGIEADLSTLVDAPQIRLVSLNLWCTPPPGSPSEAGPLQRLWTGEATVTPTMVPLGSPVSGSFFYSRESLIGALLHLLREVEPTLLWTMDPDPDRQLHDRANPQYADTGDYSDHIAHTVTGLFAHEAAQRWFAEGGGKATSVEAFRGYYVRRWPSNLSPEARAVKQRYKDIYGWADGLPADGPVGRGDRKVGGDAIGGGNASGTTLRYPGSQAWSAPGPNGRLSAFAVRGGQVVHWQQTDTGAFSPGRELAGAGFLPHVVALAAADGGLRLFTVRQKITAEPDRHVRDICTTVLPAAPGDTDVRWESLGNPAGLDDPSKRRHLGMPHAVPLPGGGVLLLVRNADKGLSCRLHDGTSWTRWQDLGGRDVQDGLTAVALDGHIVEVFAAARTGTARWLVSVPELTAEYAVLGTEAPAGPPAVTRLPDGERLLLFRRRDSASLLSYRTRGAGREWDLSTAADLGGHGGPGPLSVRYVSRAGAVLLAVRDDASGSSVAWLDPDGPTPCRWFREATPITGGHAVQVDGSGRPVVLAVSTAGGLRVSRPQRFGSSVTSMKEVP</sequence>
<comment type="caution">
    <text evidence="2">The sequence shown here is derived from an EMBL/GenBank/DDBJ whole genome shotgun (WGS) entry which is preliminary data.</text>
</comment>
<evidence type="ECO:0000313" key="3">
    <source>
        <dbReference type="Proteomes" id="UP001602287"/>
    </source>
</evidence>
<dbReference type="SUPFAM" id="SSF89372">
    <property type="entry name" value="Fucose-specific lectin"/>
    <property type="match status" value="1"/>
</dbReference>
<reference evidence="2 3" key="1">
    <citation type="submission" date="2024-10" db="EMBL/GenBank/DDBJ databases">
        <title>The Natural Products Discovery Center: Release of the First 8490 Sequenced Strains for Exploring Actinobacteria Biosynthetic Diversity.</title>
        <authorList>
            <person name="Kalkreuter E."/>
            <person name="Kautsar S.A."/>
            <person name="Yang D."/>
            <person name="Bader C.D."/>
            <person name="Teijaro C.N."/>
            <person name="Fluegel L."/>
            <person name="Davis C.M."/>
            <person name="Simpson J.R."/>
            <person name="Lauterbach L."/>
            <person name="Steele A.D."/>
            <person name="Gui C."/>
            <person name="Meng S."/>
            <person name="Li G."/>
            <person name="Viehrig K."/>
            <person name="Ye F."/>
            <person name="Su P."/>
            <person name="Kiefer A.F."/>
            <person name="Nichols A."/>
            <person name="Cepeda A.J."/>
            <person name="Yan W."/>
            <person name="Fan B."/>
            <person name="Jiang Y."/>
            <person name="Adhikari A."/>
            <person name="Zheng C.-J."/>
            <person name="Schuster L."/>
            <person name="Cowan T.M."/>
            <person name="Smanski M.J."/>
            <person name="Chevrette M.G."/>
            <person name="De Carvalho L.P.S."/>
            <person name="Shen B."/>
        </authorList>
    </citation>
    <scope>NUCLEOTIDE SEQUENCE [LARGE SCALE GENOMIC DNA]</scope>
    <source>
        <strain evidence="2 3">NPDC000140</strain>
    </source>
</reference>
<dbReference type="InterPro" id="IPR024078">
    <property type="entry name" value="LmbE-like_dom_sf"/>
</dbReference>
<dbReference type="RefSeq" id="WP_387219365.1">
    <property type="nucleotide sequence ID" value="NZ_JBIAZM010000003.1"/>
</dbReference>
<keyword evidence="3" id="KW-1185">Reference proteome</keyword>
<proteinExistence type="predicted"/>
<dbReference type="Gene3D" id="3.40.50.10320">
    <property type="entry name" value="LmbE-like"/>
    <property type="match status" value="1"/>
</dbReference>